<gene>
    <name evidence="2" type="ORF">IAD23_07880</name>
</gene>
<dbReference type="AlphaFoldDB" id="A0A9D1SPE5"/>
<dbReference type="InterPro" id="IPR052533">
    <property type="entry name" value="WalJ/YycJ-like"/>
</dbReference>
<dbReference type="Pfam" id="PF12706">
    <property type="entry name" value="Lactamase_B_2"/>
    <property type="match status" value="1"/>
</dbReference>
<dbReference type="SMART" id="SM00849">
    <property type="entry name" value="Lactamase_B"/>
    <property type="match status" value="1"/>
</dbReference>
<dbReference type="PANTHER" id="PTHR47619:SF1">
    <property type="entry name" value="EXODEOXYRIBONUCLEASE WALJ"/>
    <property type="match status" value="1"/>
</dbReference>
<protein>
    <submittedName>
        <fullName evidence="2">MBL fold metallo-hydrolase</fullName>
    </submittedName>
</protein>
<dbReference type="SUPFAM" id="SSF56281">
    <property type="entry name" value="Metallo-hydrolase/oxidoreductase"/>
    <property type="match status" value="1"/>
</dbReference>
<dbReference type="InterPro" id="IPR001279">
    <property type="entry name" value="Metallo-B-lactamas"/>
</dbReference>
<sequence length="262" mass="28417">MAKVCQLFSGSSGNAIYIENAGHSILVDIGVSAKRCEGALRQIGVEPASIRAVVVTHEHVDHVRGLRVFCSRYGTNVYAPSKCLQYLEAHGQLSAQFDARPSDLPFDDGCFHFTPFRLSHDSADCFGYRIDLQNGTGVAVCTDTGYVPDEARAAIAGSDLVFLESNHEVDMLKSGPYPYYLKQRILSDRGHLSNGDSAAFAAELVGSGTTRVVLAHLSRENNMPELARSAAFASFEKIGAHSGSDYRLYVSAPENTERPIVL</sequence>
<evidence type="ECO:0000313" key="2">
    <source>
        <dbReference type="EMBL" id="HIU69858.1"/>
    </source>
</evidence>
<dbReference type="EMBL" id="DVNM01000045">
    <property type="protein sequence ID" value="HIU69858.1"/>
    <property type="molecule type" value="Genomic_DNA"/>
</dbReference>
<dbReference type="PANTHER" id="PTHR47619">
    <property type="entry name" value="METALLO-HYDROLASE YYCJ-RELATED"/>
    <property type="match status" value="1"/>
</dbReference>
<comment type="caution">
    <text evidence="2">The sequence shown here is derived from an EMBL/GenBank/DDBJ whole genome shotgun (WGS) entry which is preliminary data.</text>
</comment>
<organism evidence="2 3">
    <name type="scientific">Candidatus Scybalenecus merdavium</name>
    <dbReference type="NCBI Taxonomy" id="2840939"/>
    <lineage>
        <taxon>Bacteria</taxon>
        <taxon>Bacillati</taxon>
        <taxon>Bacillota</taxon>
        <taxon>Clostridia</taxon>
        <taxon>Eubacteriales</taxon>
        <taxon>Oscillospiraceae</taxon>
        <taxon>Oscillospiraceae incertae sedis</taxon>
        <taxon>Candidatus Scybalenecus</taxon>
    </lineage>
</organism>
<reference evidence="2" key="2">
    <citation type="journal article" date="2021" name="PeerJ">
        <title>Extensive microbial diversity within the chicken gut microbiome revealed by metagenomics and culture.</title>
        <authorList>
            <person name="Gilroy R."/>
            <person name="Ravi A."/>
            <person name="Getino M."/>
            <person name="Pursley I."/>
            <person name="Horton D.L."/>
            <person name="Alikhan N.F."/>
            <person name="Baker D."/>
            <person name="Gharbi K."/>
            <person name="Hall N."/>
            <person name="Watson M."/>
            <person name="Adriaenssens E.M."/>
            <person name="Foster-Nyarko E."/>
            <person name="Jarju S."/>
            <person name="Secka A."/>
            <person name="Antonio M."/>
            <person name="Oren A."/>
            <person name="Chaudhuri R.R."/>
            <person name="La Ragione R."/>
            <person name="Hildebrand F."/>
            <person name="Pallen M.J."/>
        </authorList>
    </citation>
    <scope>NUCLEOTIDE SEQUENCE</scope>
    <source>
        <strain evidence="2">CHK176-6737</strain>
    </source>
</reference>
<reference evidence="2" key="1">
    <citation type="submission" date="2020-10" db="EMBL/GenBank/DDBJ databases">
        <authorList>
            <person name="Gilroy R."/>
        </authorList>
    </citation>
    <scope>NUCLEOTIDE SEQUENCE</scope>
    <source>
        <strain evidence="2">CHK176-6737</strain>
    </source>
</reference>
<dbReference type="Gene3D" id="3.60.15.10">
    <property type="entry name" value="Ribonuclease Z/Hydroxyacylglutathione hydrolase-like"/>
    <property type="match status" value="1"/>
</dbReference>
<accession>A0A9D1SPE5</accession>
<proteinExistence type="predicted"/>
<feature type="domain" description="Metallo-beta-lactamase" evidence="1">
    <location>
        <begin position="12"/>
        <end position="184"/>
    </location>
</feature>
<name>A0A9D1SPE5_9FIRM</name>
<evidence type="ECO:0000313" key="3">
    <source>
        <dbReference type="Proteomes" id="UP000824125"/>
    </source>
</evidence>
<evidence type="ECO:0000259" key="1">
    <source>
        <dbReference type="SMART" id="SM00849"/>
    </source>
</evidence>
<dbReference type="Proteomes" id="UP000824125">
    <property type="component" value="Unassembled WGS sequence"/>
</dbReference>
<dbReference type="InterPro" id="IPR036866">
    <property type="entry name" value="RibonucZ/Hydroxyglut_hydro"/>
</dbReference>